<feature type="domain" description="HD" evidence="9">
    <location>
        <begin position="29"/>
        <end position="125"/>
    </location>
</feature>
<dbReference type="InterPro" id="IPR043760">
    <property type="entry name" value="PycTM_dom"/>
</dbReference>
<comment type="subcellular location">
    <subcellularLocation>
        <location evidence="1">Cell membrane</location>
    </subcellularLocation>
</comment>
<keyword evidence="12" id="KW-1185">Reference proteome</keyword>
<evidence type="ECO:0000256" key="4">
    <source>
        <dbReference type="ARBA" id="ARBA00022741"/>
    </source>
</evidence>
<evidence type="ECO:0000259" key="10">
    <source>
        <dbReference type="Pfam" id="PF18967"/>
    </source>
</evidence>
<dbReference type="GO" id="GO:0051607">
    <property type="term" value="P:defense response to virus"/>
    <property type="evidence" value="ECO:0007669"/>
    <property type="project" value="UniProtKB-KW"/>
</dbReference>
<keyword evidence="5 8" id="KW-1133">Transmembrane helix</keyword>
<evidence type="ECO:0000256" key="3">
    <source>
        <dbReference type="ARBA" id="ARBA00022692"/>
    </source>
</evidence>
<dbReference type="SUPFAM" id="SSF109604">
    <property type="entry name" value="HD-domain/PDEase-like"/>
    <property type="match status" value="1"/>
</dbReference>
<keyword evidence="7 8" id="KW-0472">Membrane</keyword>
<keyword evidence="6" id="KW-0051">Antiviral defense</keyword>
<feature type="transmembrane region" description="Helical" evidence="8">
    <location>
        <begin position="279"/>
        <end position="299"/>
    </location>
</feature>
<evidence type="ECO:0000313" key="11">
    <source>
        <dbReference type="EMBL" id="TGV04156.1"/>
    </source>
</evidence>
<gene>
    <name evidence="11" type="ORF">EM932_03185</name>
</gene>
<accession>A0A4S1E0Q7</accession>
<dbReference type="Pfam" id="PF18967">
    <property type="entry name" value="PycTM"/>
    <property type="match status" value="1"/>
</dbReference>
<feature type="transmembrane region" description="Helical" evidence="8">
    <location>
        <begin position="373"/>
        <end position="396"/>
    </location>
</feature>
<dbReference type="Gene3D" id="1.10.3210.10">
    <property type="entry name" value="Hypothetical protein af1432"/>
    <property type="match status" value="1"/>
</dbReference>
<dbReference type="Proteomes" id="UP000307602">
    <property type="component" value="Unassembled WGS sequence"/>
</dbReference>
<keyword evidence="3 8" id="KW-0812">Transmembrane</keyword>
<proteinExistence type="predicted"/>
<evidence type="ECO:0000256" key="7">
    <source>
        <dbReference type="ARBA" id="ARBA00023136"/>
    </source>
</evidence>
<dbReference type="RefSeq" id="WP_135875418.1">
    <property type="nucleotide sequence ID" value="NZ_SRSO01000003.1"/>
</dbReference>
<dbReference type="InterPro" id="IPR006674">
    <property type="entry name" value="HD_domain"/>
</dbReference>
<evidence type="ECO:0000256" key="1">
    <source>
        <dbReference type="ARBA" id="ARBA00004236"/>
    </source>
</evidence>
<evidence type="ECO:0000256" key="5">
    <source>
        <dbReference type="ARBA" id="ARBA00022989"/>
    </source>
</evidence>
<dbReference type="CDD" id="cd00077">
    <property type="entry name" value="HDc"/>
    <property type="match status" value="1"/>
</dbReference>
<keyword evidence="2" id="KW-1003">Cell membrane</keyword>
<evidence type="ECO:0000256" key="6">
    <source>
        <dbReference type="ARBA" id="ARBA00023118"/>
    </source>
</evidence>
<protein>
    <submittedName>
        <fullName evidence="11">HD domain-containing protein</fullName>
    </submittedName>
</protein>
<evidence type="ECO:0000313" key="12">
    <source>
        <dbReference type="Proteomes" id="UP000307602"/>
    </source>
</evidence>
<sequence length="404" mass="46420">MDNLIAEAEKYVIKYLNDNLDNKFIYHNLSHTQSVVKKANELAELSNLKETDKSLLLLSAWFHDTGYTKSIDNHEVESVKIAEAFLKDRSVPENDIKTISDLILATKMKYVPKNQLEKIIRDADCAHIGSKRFIDITELLRKEWEIACNKTLSEEEWLSMNIDFLSNDHRFYTNEASAKWDKMKSKNLSQLLKAQNKLKQDNTKLKHKKEELHFKKNKVALPERGIETMFRVTLKNHITLSNIADTKANILLSVNAIIVSLVLSNLVSKLDNASNQYLIVPTIIFVLFTVVSIVLSILATRPNVTSGKFTKEDVANKKVNLLFFGNFHKMSLKDFEWAMGEMMQDRDYLYSSMKKDLYFLGLVLDKKYKILRLTYSVFMIGIIVSVLSFAIAFQFFSGAAFTSL</sequence>
<dbReference type="InterPro" id="IPR003607">
    <property type="entry name" value="HD/PDEase_dom"/>
</dbReference>
<comment type="caution">
    <text evidence="11">The sequence shown here is derived from an EMBL/GenBank/DDBJ whole genome shotgun (WGS) entry which is preliminary data.</text>
</comment>
<reference evidence="11 12" key="1">
    <citation type="submission" date="2019-04" db="EMBL/GenBank/DDBJ databases">
        <authorList>
            <person name="Liu A."/>
        </authorList>
    </citation>
    <scope>NUCLEOTIDE SEQUENCE [LARGE SCALE GENOMIC DNA]</scope>
    <source>
        <strain evidence="11 12">RZ03</strain>
    </source>
</reference>
<name>A0A4S1E0Q7_9FLAO</name>
<dbReference type="EMBL" id="SRSO01000003">
    <property type="protein sequence ID" value="TGV04156.1"/>
    <property type="molecule type" value="Genomic_DNA"/>
</dbReference>
<dbReference type="AlphaFoldDB" id="A0A4S1E0Q7"/>
<evidence type="ECO:0000256" key="8">
    <source>
        <dbReference type="SAM" id="Phobius"/>
    </source>
</evidence>
<keyword evidence="4" id="KW-0547">Nucleotide-binding</keyword>
<feature type="domain" description="Pycsar effector protein" evidence="10">
    <location>
        <begin position="234"/>
        <end position="391"/>
    </location>
</feature>
<evidence type="ECO:0000256" key="2">
    <source>
        <dbReference type="ARBA" id="ARBA00022475"/>
    </source>
</evidence>
<organism evidence="11 12">
    <name type="scientific">Flavivirga rizhaonensis</name>
    <dbReference type="NCBI Taxonomy" id="2559571"/>
    <lineage>
        <taxon>Bacteria</taxon>
        <taxon>Pseudomonadati</taxon>
        <taxon>Bacteroidota</taxon>
        <taxon>Flavobacteriia</taxon>
        <taxon>Flavobacteriales</taxon>
        <taxon>Flavobacteriaceae</taxon>
        <taxon>Flavivirga</taxon>
    </lineage>
</organism>
<evidence type="ECO:0000259" key="9">
    <source>
        <dbReference type="Pfam" id="PF01966"/>
    </source>
</evidence>
<dbReference type="Pfam" id="PF01966">
    <property type="entry name" value="HD"/>
    <property type="match status" value="1"/>
</dbReference>
<dbReference type="GO" id="GO:0005886">
    <property type="term" value="C:plasma membrane"/>
    <property type="evidence" value="ECO:0007669"/>
    <property type="project" value="UniProtKB-SubCell"/>
</dbReference>
<dbReference type="OrthoDB" id="5728337at2"/>
<feature type="transmembrane region" description="Helical" evidence="8">
    <location>
        <begin position="248"/>
        <end position="267"/>
    </location>
</feature>
<dbReference type="GO" id="GO:0000166">
    <property type="term" value="F:nucleotide binding"/>
    <property type="evidence" value="ECO:0007669"/>
    <property type="project" value="UniProtKB-KW"/>
</dbReference>